<evidence type="ECO:0008006" key="17">
    <source>
        <dbReference type="Google" id="ProtNLM"/>
    </source>
</evidence>
<dbReference type="FunFam" id="3.30.160.60:FF:001370">
    <property type="entry name" value="Zinc finger protein"/>
    <property type="match status" value="1"/>
</dbReference>
<dbReference type="FunFam" id="3.30.160.60:FF:001384">
    <property type="entry name" value="Zinc finger protein"/>
    <property type="match status" value="1"/>
</dbReference>
<dbReference type="PROSITE" id="PS51915">
    <property type="entry name" value="ZAD"/>
    <property type="match status" value="1"/>
</dbReference>
<feature type="domain" description="C2H2-type" evidence="14">
    <location>
        <begin position="752"/>
        <end position="779"/>
    </location>
</feature>
<dbReference type="Pfam" id="PF00096">
    <property type="entry name" value="zf-C2H2"/>
    <property type="match status" value="7"/>
</dbReference>
<dbReference type="SUPFAM" id="SSF57716">
    <property type="entry name" value="Glucocorticoid receptor-like (DNA-binding domain)"/>
    <property type="match status" value="1"/>
</dbReference>
<dbReference type="Pfam" id="PF12874">
    <property type="entry name" value="zf-met"/>
    <property type="match status" value="1"/>
</dbReference>
<feature type="domain" description="C2H2-type" evidence="14">
    <location>
        <begin position="275"/>
        <end position="302"/>
    </location>
</feature>
<feature type="binding site" evidence="12">
    <location>
        <position position="62"/>
    </location>
    <ligand>
        <name>Zn(2+)</name>
        <dbReference type="ChEBI" id="CHEBI:29105"/>
    </ligand>
</feature>
<dbReference type="FunFam" id="3.30.160.60:FF:000072">
    <property type="entry name" value="zinc finger protein 143 isoform X1"/>
    <property type="match status" value="1"/>
</dbReference>
<dbReference type="GO" id="GO:0000977">
    <property type="term" value="F:RNA polymerase II transcription regulatory region sequence-specific DNA binding"/>
    <property type="evidence" value="ECO:0007669"/>
    <property type="project" value="TreeGrafter"/>
</dbReference>
<evidence type="ECO:0000256" key="6">
    <source>
        <dbReference type="ARBA" id="ARBA00022833"/>
    </source>
</evidence>
<evidence type="ECO:0000256" key="12">
    <source>
        <dbReference type="PROSITE-ProRule" id="PRU01263"/>
    </source>
</evidence>
<feature type="domain" description="C2H2-type" evidence="14">
    <location>
        <begin position="793"/>
        <end position="820"/>
    </location>
</feature>
<evidence type="ECO:0000256" key="3">
    <source>
        <dbReference type="ARBA" id="ARBA00022723"/>
    </source>
</evidence>
<feature type="compositionally biased region" description="Low complexity" evidence="13">
    <location>
        <begin position="587"/>
        <end position="603"/>
    </location>
</feature>
<feature type="domain" description="C2H2-type" evidence="14">
    <location>
        <begin position="386"/>
        <end position="413"/>
    </location>
</feature>
<keyword evidence="8" id="KW-0238">DNA-binding</keyword>
<feature type="domain" description="C2H2-type" evidence="14">
    <location>
        <begin position="441"/>
        <end position="464"/>
    </location>
</feature>
<dbReference type="FunFam" id="3.30.160.60:FF:000624">
    <property type="entry name" value="zinc finger protein 697"/>
    <property type="match status" value="1"/>
</dbReference>
<evidence type="ECO:0000256" key="2">
    <source>
        <dbReference type="ARBA" id="ARBA00006991"/>
    </source>
</evidence>
<keyword evidence="7" id="KW-0805">Transcription regulation</keyword>
<evidence type="ECO:0000256" key="10">
    <source>
        <dbReference type="ARBA" id="ARBA00023242"/>
    </source>
</evidence>
<feature type="region of interest" description="Disordered" evidence="13">
    <location>
        <begin position="696"/>
        <end position="749"/>
    </location>
</feature>
<dbReference type="GO" id="GO:0005634">
    <property type="term" value="C:nucleus"/>
    <property type="evidence" value="ECO:0007669"/>
    <property type="project" value="UniProtKB-SubCell"/>
</dbReference>
<keyword evidence="9" id="KW-0804">Transcription</keyword>
<dbReference type="InterPro" id="IPR036236">
    <property type="entry name" value="Znf_C2H2_sf"/>
</dbReference>
<feature type="domain" description="C2H2-type" evidence="14">
    <location>
        <begin position="655"/>
        <end position="682"/>
    </location>
</feature>
<dbReference type="GO" id="GO:0000981">
    <property type="term" value="F:DNA-binding transcription factor activity, RNA polymerase II-specific"/>
    <property type="evidence" value="ECO:0007669"/>
    <property type="project" value="TreeGrafter"/>
</dbReference>
<proteinExistence type="inferred from homology"/>
<keyword evidence="5 11" id="KW-0863">Zinc-finger</keyword>
<protein>
    <recommendedName>
        <fullName evidence="17">C2h2-type zn-finger protein</fullName>
    </recommendedName>
</protein>
<dbReference type="PANTHER" id="PTHR24409">
    <property type="entry name" value="ZINC FINGER PROTEIN 142"/>
    <property type="match status" value="1"/>
</dbReference>
<dbReference type="Proteomes" id="UP000075882">
    <property type="component" value="Unassembled WGS sequence"/>
</dbReference>
<feature type="binding site" evidence="12">
    <location>
        <position position="59"/>
    </location>
    <ligand>
        <name>Zn(2+)</name>
        <dbReference type="ChEBI" id="CHEBI:29105"/>
    </ligand>
</feature>
<name>A0A8W7PJ26_ANOCL</name>
<keyword evidence="4" id="KW-0677">Repeat</keyword>
<evidence type="ECO:0000256" key="4">
    <source>
        <dbReference type="ARBA" id="ARBA00022737"/>
    </source>
</evidence>
<evidence type="ECO:0000256" key="5">
    <source>
        <dbReference type="ARBA" id="ARBA00022771"/>
    </source>
</evidence>
<feature type="compositionally biased region" description="Polar residues" evidence="13">
    <location>
        <begin position="1"/>
        <end position="10"/>
    </location>
</feature>
<evidence type="ECO:0000256" key="1">
    <source>
        <dbReference type="ARBA" id="ARBA00004123"/>
    </source>
</evidence>
<feature type="domain" description="C2H2-type" evidence="14">
    <location>
        <begin position="500"/>
        <end position="522"/>
    </location>
</feature>
<keyword evidence="6 12" id="KW-0862">Zinc</keyword>
<sequence length="886" mass="97144">LQSASSSPSHQEGKLTSPPPLPRNNRSKEGKKKNMAEDLSINKNKIFTQRYGNSNNDICRLCLKNEAHMEPLFYANLFPNILLTKKIYDCTSIQIIYERNLPMFVCKLCANKLDEYVRFRDRCIANDEFLRNALAAFDANGGGNCPGAIKMEPDDTAHPAVPPQPPASAKFAQCLAVTPLELNCALVAAAAAAAGKREPPDIEEEDEERVYGHGSGAPSPDRSACGQVDELTVKRPHSDEPHYHSGDEDDELLADDGYDGEPNQTPAEHADQQQYVCEVCSKSFKIRHHLLVHRHTHVDSHAPTADMLHERADFNGGTPGAGGAGGKPSYSCPKCPKAFVNKGNLLNHLETHTHEKSYACDICTKTFKYNVQLRLHMRIHTGERPHKCEICNRGFSQLSNLRSHRKTHSKVKPYKCHLCLKSFTMLDNLTAHSAKCLKDKFRCTLCSKSFAKEGNLLSHLQSHSDGIVEKMFKCEMCPKSFKNKEDWKRHVRVHTGEKPYTCDICSKGFAQKANLLSHRKTHLKPNVTYSCDRCARTFRSQKVLQMHVPKCTGGAGPIEGASVPPSAPVTPVSESIPDSPSPGAGVSLTTTSSSAVETAANSTPPTLSEALSDLLRYEIALRAPLELQQMLLGHIDRKGKPAQAGPGGKAAGRRYRCDVCFKGYSQYPSLIKHRKLHFKVPPLVKVLAGKAGHHQDYEDGEMEEPSDGLVQPPGELHCRGVGGIGDAPPQPPPLPPPPPHHQPTGEPIERPYSCDICGKTFKYNRNLKVHAKLHAEDLRRHLPTHPTAAGRSFSCDYCANRFRSSEDLKRHRRSHTGEAAVPVHPLSEGVYAAVELRATRGSRPIGGAGVQQVGSASGRMVPMGPDVGSVPLHQPTVASVEPACVT</sequence>
<evidence type="ECO:0000256" key="8">
    <source>
        <dbReference type="ARBA" id="ARBA00023125"/>
    </source>
</evidence>
<feature type="binding site" evidence="12">
    <location>
        <position position="106"/>
    </location>
    <ligand>
        <name>Zn(2+)</name>
        <dbReference type="ChEBI" id="CHEBI:29105"/>
    </ligand>
</feature>
<feature type="binding site" evidence="12">
    <location>
        <position position="109"/>
    </location>
    <ligand>
        <name>Zn(2+)</name>
        <dbReference type="ChEBI" id="CHEBI:29105"/>
    </ligand>
</feature>
<organism evidence="16">
    <name type="scientific">Anopheles coluzzii</name>
    <name type="common">African malaria mosquito</name>
    <dbReference type="NCBI Taxonomy" id="1518534"/>
    <lineage>
        <taxon>Eukaryota</taxon>
        <taxon>Metazoa</taxon>
        <taxon>Ecdysozoa</taxon>
        <taxon>Arthropoda</taxon>
        <taxon>Hexapoda</taxon>
        <taxon>Insecta</taxon>
        <taxon>Pterygota</taxon>
        <taxon>Neoptera</taxon>
        <taxon>Endopterygota</taxon>
        <taxon>Diptera</taxon>
        <taxon>Nematocera</taxon>
        <taxon>Culicoidea</taxon>
        <taxon>Culicidae</taxon>
        <taxon>Anophelinae</taxon>
        <taxon>Anopheles</taxon>
    </lineage>
</organism>
<dbReference type="PANTHER" id="PTHR24409:SF295">
    <property type="entry name" value="AZ2-RELATED"/>
    <property type="match status" value="1"/>
</dbReference>
<feature type="domain" description="C2H2-type" evidence="14">
    <location>
        <begin position="358"/>
        <end position="385"/>
    </location>
</feature>
<feature type="compositionally biased region" description="Pro residues" evidence="13">
    <location>
        <begin position="728"/>
        <end position="741"/>
    </location>
</feature>
<evidence type="ECO:0000256" key="11">
    <source>
        <dbReference type="PROSITE-ProRule" id="PRU00042"/>
    </source>
</evidence>
<feature type="domain" description="C2H2-type" evidence="14">
    <location>
        <begin position="529"/>
        <end position="557"/>
    </location>
</feature>
<comment type="subcellular location">
    <subcellularLocation>
        <location evidence="1">Nucleus</location>
    </subcellularLocation>
</comment>
<dbReference type="EnsemblMetazoa" id="ACOM031959-RA">
    <property type="protein sequence ID" value="ACOM031959-PA.1"/>
    <property type="gene ID" value="ACOM031959"/>
</dbReference>
<feature type="domain" description="C2H2-type" evidence="14">
    <location>
        <begin position="330"/>
        <end position="357"/>
    </location>
</feature>
<dbReference type="VEuPathDB" id="VectorBase:ACON2_033113"/>
<feature type="domain" description="ZAD" evidence="15">
    <location>
        <begin position="57"/>
        <end position="133"/>
    </location>
</feature>
<dbReference type="FunFam" id="3.30.160.60:FF:001289">
    <property type="entry name" value="Zinc finger protein 574"/>
    <property type="match status" value="1"/>
</dbReference>
<dbReference type="GO" id="GO:0008270">
    <property type="term" value="F:zinc ion binding"/>
    <property type="evidence" value="ECO:0007669"/>
    <property type="project" value="UniProtKB-UniRule"/>
</dbReference>
<dbReference type="Gene3D" id="3.40.1800.20">
    <property type="match status" value="1"/>
</dbReference>
<comment type="similarity">
    <text evidence="2">Belongs to the krueppel C2H2-type zinc-finger protein family.</text>
</comment>
<dbReference type="SUPFAM" id="SSF57667">
    <property type="entry name" value="beta-beta-alpha zinc fingers"/>
    <property type="match status" value="7"/>
</dbReference>
<evidence type="ECO:0000259" key="15">
    <source>
        <dbReference type="PROSITE" id="PS51915"/>
    </source>
</evidence>
<feature type="compositionally biased region" description="Acidic residues" evidence="13">
    <location>
        <begin position="247"/>
        <end position="259"/>
    </location>
</feature>
<reference evidence="16" key="1">
    <citation type="submission" date="2022-08" db="UniProtKB">
        <authorList>
            <consortium name="EnsemblMetazoa"/>
        </authorList>
    </citation>
    <scope>IDENTIFICATION</scope>
</reference>
<feature type="region of interest" description="Disordered" evidence="13">
    <location>
        <begin position="557"/>
        <end position="605"/>
    </location>
</feature>
<feature type="domain" description="C2H2-type" evidence="14">
    <location>
        <begin position="472"/>
        <end position="499"/>
    </location>
</feature>
<accession>A0A8W7PJ26</accession>
<evidence type="ECO:0000256" key="9">
    <source>
        <dbReference type="ARBA" id="ARBA00023163"/>
    </source>
</evidence>
<feature type="region of interest" description="Disordered" evidence="13">
    <location>
        <begin position="1"/>
        <end position="35"/>
    </location>
</feature>
<feature type="region of interest" description="Disordered" evidence="13">
    <location>
        <begin position="195"/>
        <end position="271"/>
    </location>
</feature>
<dbReference type="Pfam" id="PF13912">
    <property type="entry name" value="zf-C2H2_6"/>
    <property type="match status" value="2"/>
</dbReference>
<dbReference type="SMART" id="SM00355">
    <property type="entry name" value="ZnF_C2H2"/>
    <property type="match status" value="12"/>
</dbReference>
<dbReference type="InterPro" id="IPR012934">
    <property type="entry name" value="Znf_AD"/>
</dbReference>
<feature type="compositionally biased region" description="Basic and acidic residues" evidence="13">
    <location>
        <begin position="26"/>
        <end position="35"/>
    </location>
</feature>
<dbReference type="PROSITE" id="PS50157">
    <property type="entry name" value="ZINC_FINGER_C2H2_2"/>
    <property type="match status" value="11"/>
</dbReference>
<evidence type="ECO:0000256" key="13">
    <source>
        <dbReference type="SAM" id="MobiDB-lite"/>
    </source>
</evidence>
<dbReference type="Pfam" id="PF07776">
    <property type="entry name" value="zf-AD"/>
    <property type="match status" value="1"/>
</dbReference>
<dbReference type="AlphaFoldDB" id="A0A8W7PJ26"/>
<dbReference type="FunFam" id="3.30.160.60:FF:000446">
    <property type="entry name" value="Zinc finger protein"/>
    <property type="match status" value="1"/>
</dbReference>
<keyword evidence="10" id="KW-0539">Nucleus</keyword>
<dbReference type="Gene3D" id="3.30.160.60">
    <property type="entry name" value="Classic Zinc Finger"/>
    <property type="match status" value="8"/>
</dbReference>
<feature type="compositionally biased region" description="Basic and acidic residues" evidence="13">
    <location>
        <begin position="231"/>
        <end position="246"/>
    </location>
</feature>
<dbReference type="PROSITE" id="PS00028">
    <property type="entry name" value="ZINC_FINGER_C2H2_1"/>
    <property type="match status" value="10"/>
</dbReference>
<dbReference type="SMART" id="SM00868">
    <property type="entry name" value="zf-AD"/>
    <property type="match status" value="1"/>
</dbReference>
<evidence type="ECO:0000256" key="7">
    <source>
        <dbReference type="ARBA" id="ARBA00023015"/>
    </source>
</evidence>
<dbReference type="InterPro" id="IPR013087">
    <property type="entry name" value="Znf_C2H2_type"/>
</dbReference>
<keyword evidence="3 12" id="KW-0479">Metal-binding</keyword>
<evidence type="ECO:0000259" key="14">
    <source>
        <dbReference type="PROSITE" id="PS50157"/>
    </source>
</evidence>
<evidence type="ECO:0000313" key="16">
    <source>
        <dbReference type="EnsemblMetazoa" id="ACOM031959-PA.1"/>
    </source>
</evidence>